<proteinExistence type="inferred from homology"/>
<protein>
    <recommendedName>
        <fullName evidence="9">Attacin C-terminal domain-containing protein</fullName>
    </recommendedName>
</protein>
<organism evidence="10 11">
    <name type="scientific">Molorchus minor</name>
    <dbReference type="NCBI Taxonomy" id="1323400"/>
    <lineage>
        <taxon>Eukaryota</taxon>
        <taxon>Metazoa</taxon>
        <taxon>Ecdysozoa</taxon>
        <taxon>Arthropoda</taxon>
        <taxon>Hexapoda</taxon>
        <taxon>Insecta</taxon>
        <taxon>Pterygota</taxon>
        <taxon>Neoptera</taxon>
        <taxon>Endopterygota</taxon>
        <taxon>Coleoptera</taxon>
        <taxon>Polyphaga</taxon>
        <taxon>Cucujiformia</taxon>
        <taxon>Chrysomeloidea</taxon>
        <taxon>Cerambycidae</taxon>
        <taxon>Lamiinae</taxon>
        <taxon>Monochamini</taxon>
        <taxon>Molorchus</taxon>
    </lineage>
</organism>
<keyword evidence="11" id="KW-1185">Reference proteome</keyword>
<keyword evidence="4" id="KW-0929">Antimicrobial</keyword>
<keyword evidence="5" id="KW-0399">Innate immunity</keyword>
<dbReference type="EMBL" id="JAPWTJ010002902">
    <property type="protein sequence ID" value="KAJ8964089.1"/>
    <property type="molecule type" value="Genomic_DNA"/>
</dbReference>
<evidence type="ECO:0000313" key="10">
    <source>
        <dbReference type="EMBL" id="KAJ8964089.1"/>
    </source>
</evidence>
<feature type="domain" description="Attacin C-terminal" evidence="9">
    <location>
        <begin position="51"/>
        <end position="160"/>
    </location>
</feature>
<comment type="caution">
    <text evidence="10">The sequence shown here is derived from an EMBL/GenBank/DDBJ whole genome shotgun (WGS) entry which is preliminary data.</text>
</comment>
<evidence type="ECO:0000256" key="6">
    <source>
        <dbReference type="ARBA" id="ARBA00022859"/>
    </source>
</evidence>
<evidence type="ECO:0000256" key="7">
    <source>
        <dbReference type="ARBA" id="ARBA00023022"/>
    </source>
</evidence>
<evidence type="ECO:0000256" key="2">
    <source>
        <dbReference type="ARBA" id="ARBA00007550"/>
    </source>
</evidence>
<evidence type="ECO:0000259" key="9">
    <source>
        <dbReference type="Pfam" id="PF03769"/>
    </source>
</evidence>
<keyword evidence="7" id="KW-0044">Antibiotic</keyword>
<evidence type="ECO:0000313" key="11">
    <source>
        <dbReference type="Proteomes" id="UP001162164"/>
    </source>
</evidence>
<dbReference type="Proteomes" id="UP001162164">
    <property type="component" value="Unassembled WGS sequence"/>
</dbReference>
<evidence type="ECO:0000256" key="3">
    <source>
        <dbReference type="ARBA" id="ARBA00022525"/>
    </source>
</evidence>
<sequence>MKYFVLVATLLAVAVAMPFDIFEDEEGEQYYAVPVSREKRQTKWGATNTGFGVSHQGTILNSNNHQLDGSAYASKNWGSHGIKPDQFGGQLDYSHKPSGSSAFVGADRIPGYGTDVSAGLKQNLYQNKNFGVDVTGQYGRHFGGPGGTGKPQSGVFLNAHGTFKVERYKP</sequence>
<evidence type="ECO:0000256" key="1">
    <source>
        <dbReference type="ARBA" id="ARBA00004613"/>
    </source>
</evidence>
<feature type="chain" id="PRO_5046851927" description="Attacin C-terminal domain-containing protein" evidence="8">
    <location>
        <begin position="17"/>
        <end position="170"/>
    </location>
</feature>
<name>A0ABQ9ISF3_9CUCU</name>
<keyword evidence="8" id="KW-0732">Signal</keyword>
<feature type="signal peptide" evidence="8">
    <location>
        <begin position="1"/>
        <end position="16"/>
    </location>
</feature>
<gene>
    <name evidence="10" type="ORF">NQ317_004397</name>
</gene>
<accession>A0ABQ9ISF3</accession>
<evidence type="ECO:0000256" key="5">
    <source>
        <dbReference type="ARBA" id="ARBA00022588"/>
    </source>
</evidence>
<dbReference type="InterPro" id="IPR005521">
    <property type="entry name" value="Attacin_C"/>
</dbReference>
<evidence type="ECO:0000256" key="8">
    <source>
        <dbReference type="SAM" id="SignalP"/>
    </source>
</evidence>
<keyword evidence="3" id="KW-0964">Secreted</keyword>
<evidence type="ECO:0000256" key="4">
    <source>
        <dbReference type="ARBA" id="ARBA00022529"/>
    </source>
</evidence>
<comment type="subcellular location">
    <subcellularLocation>
        <location evidence="1">Secreted</location>
    </subcellularLocation>
</comment>
<keyword evidence="6" id="KW-0391">Immunity</keyword>
<dbReference type="Pfam" id="PF03769">
    <property type="entry name" value="Attacin_C"/>
    <property type="match status" value="1"/>
</dbReference>
<reference evidence="10" key="1">
    <citation type="journal article" date="2023" name="Insect Mol. Biol.">
        <title>Genome sequencing provides insights into the evolution of gene families encoding plant cell wall-degrading enzymes in longhorned beetles.</title>
        <authorList>
            <person name="Shin N.R."/>
            <person name="Okamura Y."/>
            <person name="Kirsch R."/>
            <person name="Pauchet Y."/>
        </authorList>
    </citation>
    <scope>NUCLEOTIDE SEQUENCE</scope>
    <source>
        <strain evidence="10">MMC_N1</strain>
    </source>
</reference>
<comment type="similarity">
    <text evidence="2">Belongs to the attacin/sarcotoxin-2 family.</text>
</comment>